<dbReference type="PANTHER" id="PTHR10353">
    <property type="entry name" value="GLYCOSYL HYDROLASE"/>
    <property type="match status" value="1"/>
</dbReference>
<sequence>MQGPPNTLSSCSIMKLKTLTIYIFFFLISPLLEAFNNGDGEIIFEENEDTQIKRSDFPSGFLFGTATSAYQVEGAYLEDGKSLSTWDIFCHSVVGCGENRASGDIADDHYHMFLGDIELMHSLGIQAYRFSVSWARILPRGRFGEVNPAGIMFYNKIIDNLILKGIEPFVTIYHVDLPQELLDKYGSWLNPEMQEEFLYLAEICFKSFGDRVKYWITINEPKLVTDYGYESGTIPPNRCSEPFGKCLVGNSDPKQGGSVGLTVHSYMYEPLTNSELDREAAKRALAFHSAWPLDPSIFGDYPEEVKKCLGSQLPTFSLDEKNFMKNSIDFIGINHYSTSYAKDCTNSSCSATGNRAIRGFVETVGEREGVLIGELVGNYNGSYVVPRGMEEIVNLFKIRYNNMPMFVTENGYSSPDVHEQRVNVLMNDVKRVAYHTKYLAYLAKSIRGGADVRGYFAWSFLDSYEWLQANTLSSCSIMKLKTLTIYIFFFLISPLLEAFNNGDGEIIFEENEDTQIKRSDFPSGFLFGTATSAYQVEGAYLEDGKSLSTWDIFCHSVVGCGENRASGDIADDHYHMFLGDIELMHSLGIQAYRFSVSWARILPRGRFGEVNPAGIMFYNKIIDNLILKGIEPFVTIYHVDLPQELLDKYGSWLNPEMQEEFLYLAEICFKSFGDRVKYWITINEPKLVTDYGYESGTIPPNRCSEPFGKCLVGNSDLPKGHWLFILPGHLIPQSLETTLKKLRNVLEVNYQLSPLMRRIL</sequence>
<reference evidence="3 4" key="1">
    <citation type="submission" date="2024-04" db="EMBL/GenBank/DDBJ databases">
        <title>The reference genome of an endangered Asteraceae, Deinandra increscens subsp. villosa, native to the Central Coast of California.</title>
        <authorList>
            <person name="Guilliams M."/>
            <person name="Hasenstab-Lehman K."/>
            <person name="Meyer R."/>
            <person name="Mcevoy S."/>
        </authorList>
    </citation>
    <scope>NUCLEOTIDE SEQUENCE [LARGE SCALE GENOMIC DNA]</scope>
    <source>
        <tissue evidence="3">Leaf</tissue>
    </source>
</reference>
<keyword evidence="2" id="KW-0378">Hydrolase</keyword>
<proteinExistence type="inferred from homology"/>
<evidence type="ECO:0000313" key="4">
    <source>
        <dbReference type="Proteomes" id="UP001408789"/>
    </source>
</evidence>
<dbReference type="PROSITE" id="PS00653">
    <property type="entry name" value="GLYCOSYL_HYDROL_F1_2"/>
    <property type="match status" value="2"/>
</dbReference>
<dbReference type="GO" id="GO:0008422">
    <property type="term" value="F:beta-glucosidase activity"/>
    <property type="evidence" value="ECO:0007669"/>
    <property type="project" value="TreeGrafter"/>
</dbReference>
<keyword evidence="4" id="KW-1185">Reference proteome</keyword>
<comment type="similarity">
    <text evidence="1">Belongs to the glycosyl hydrolase 1 family.</text>
</comment>
<comment type="caution">
    <text evidence="3">The sequence shown here is derived from an EMBL/GenBank/DDBJ whole genome shotgun (WGS) entry which is preliminary data.</text>
</comment>
<gene>
    <name evidence="3" type="ORF">SSX86_005849</name>
</gene>
<dbReference type="Gene3D" id="3.20.20.80">
    <property type="entry name" value="Glycosidases"/>
    <property type="match status" value="3"/>
</dbReference>
<dbReference type="InterPro" id="IPR017853">
    <property type="entry name" value="GH"/>
</dbReference>
<evidence type="ECO:0000313" key="3">
    <source>
        <dbReference type="EMBL" id="KAK9077512.1"/>
    </source>
</evidence>
<evidence type="ECO:0000256" key="1">
    <source>
        <dbReference type="ARBA" id="ARBA00010838"/>
    </source>
</evidence>
<dbReference type="PRINTS" id="PR00131">
    <property type="entry name" value="GLHYDRLASE1"/>
</dbReference>
<dbReference type="EMBL" id="JBCNJP010000007">
    <property type="protein sequence ID" value="KAK9077512.1"/>
    <property type="molecule type" value="Genomic_DNA"/>
</dbReference>
<dbReference type="InterPro" id="IPR001360">
    <property type="entry name" value="Glyco_hydro_1"/>
</dbReference>
<dbReference type="Proteomes" id="UP001408789">
    <property type="component" value="Unassembled WGS sequence"/>
</dbReference>
<dbReference type="InterPro" id="IPR033132">
    <property type="entry name" value="GH_1_N_CS"/>
</dbReference>
<dbReference type="PANTHER" id="PTHR10353:SF268">
    <property type="entry name" value="BETA-GLUCOSIDASE"/>
    <property type="match status" value="1"/>
</dbReference>
<dbReference type="Pfam" id="PF00232">
    <property type="entry name" value="Glyco_hydro_1"/>
    <property type="match status" value="2"/>
</dbReference>
<evidence type="ECO:0000256" key="2">
    <source>
        <dbReference type="ARBA" id="ARBA00022801"/>
    </source>
</evidence>
<dbReference type="GO" id="GO:0005975">
    <property type="term" value="P:carbohydrate metabolic process"/>
    <property type="evidence" value="ECO:0007669"/>
    <property type="project" value="InterPro"/>
</dbReference>
<accession>A0AAP0DRA3</accession>
<dbReference type="AlphaFoldDB" id="A0AAP0DRA3"/>
<protein>
    <submittedName>
        <fullName evidence="3">Uncharacterized protein</fullName>
    </submittedName>
</protein>
<dbReference type="SUPFAM" id="SSF51445">
    <property type="entry name" value="(Trans)glycosidases"/>
    <property type="match status" value="2"/>
</dbReference>
<organism evidence="3 4">
    <name type="scientific">Deinandra increscens subsp. villosa</name>
    <dbReference type="NCBI Taxonomy" id="3103831"/>
    <lineage>
        <taxon>Eukaryota</taxon>
        <taxon>Viridiplantae</taxon>
        <taxon>Streptophyta</taxon>
        <taxon>Embryophyta</taxon>
        <taxon>Tracheophyta</taxon>
        <taxon>Spermatophyta</taxon>
        <taxon>Magnoliopsida</taxon>
        <taxon>eudicotyledons</taxon>
        <taxon>Gunneridae</taxon>
        <taxon>Pentapetalae</taxon>
        <taxon>asterids</taxon>
        <taxon>campanulids</taxon>
        <taxon>Asterales</taxon>
        <taxon>Asteraceae</taxon>
        <taxon>Asteroideae</taxon>
        <taxon>Heliantheae alliance</taxon>
        <taxon>Madieae</taxon>
        <taxon>Madiinae</taxon>
        <taxon>Deinandra</taxon>
    </lineage>
</organism>
<name>A0AAP0DRA3_9ASTR</name>